<dbReference type="Proteomes" id="UP000606786">
    <property type="component" value="Unassembled WGS sequence"/>
</dbReference>
<dbReference type="EMBL" id="CAJHJT010000012">
    <property type="protein sequence ID" value="CAD6998242.1"/>
    <property type="molecule type" value="Genomic_DNA"/>
</dbReference>
<protein>
    <submittedName>
        <fullName evidence="1">(Mediterranean fruit fly) hypothetical protein</fullName>
    </submittedName>
</protein>
<gene>
    <name evidence="1" type="ORF">CCAP1982_LOCUS6852</name>
</gene>
<evidence type="ECO:0000313" key="1">
    <source>
        <dbReference type="EMBL" id="CAD6998242.1"/>
    </source>
</evidence>
<organism evidence="1 2">
    <name type="scientific">Ceratitis capitata</name>
    <name type="common">Mediterranean fruit fly</name>
    <name type="synonym">Tephritis capitata</name>
    <dbReference type="NCBI Taxonomy" id="7213"/>
    <lineage>
        <taxon>Eukaryota</taxon>
        <taxon>Metazoa</taxon>
        <taxon>Ecdysozoa</taxon>
        <taxon>Arthropoda</taxon>
        <taxon>Hexapoda</taxon>
        <taxon>Insecta</taxon>
        <taxon>Pterygota</taxon>
        <taxon>Neoptera</taxon>
        <taxon>Endopterygota</taxon>
        <taxon>Diptera</taxon>
        <taxon>Brachycera</taxon>
        <taxon>Muscomorpha</taxon>
        <taxon>Tephritoidea</taxon>
        <taxon>Tephritidae</taxon>
        <taxon>Ceratitis</taxon>
        <taxon>Ceratitis</taxon>
    </lineage>
</organism>
<accession>A0A811UGA8</accession>
<dbReference type="AlphaFoldDB" id="A0A811UGA8"/>
<reference evidence="1" key="1">
    <citation type="submission" date="2020-11" db="EMBL/GenBank/DDBJ databases">
        <authorList>
            <person name="Whitehead M."/>
        </authorList>
    </citation>
    <scope>NUCLEOTIDE SEQUENCE</scope>
    <source>
        <strain evidence="1">EGII</strain>
    </source>
</reference>
<proteinExistence type="predicted"/>
<comment type="caution">
    <text evidence="1">The sequence shown here is derived from an EMBL/GenBank/DDBJ whole genome shotgun (WGS) entry which is preliminary data.</text>
</comment>
<name>A0A811UGA8_CERCA</name>
<keyword evidence="2" id="KW-1185">Reference proteome</keyword>
<sequence>MGAFQNRRANSQDPVQSLRISRLRSEECAELAIAEGWREGQFASQPSTRVACALAFSSHCGGNGQVIYTCLQWYPQTICHQTAEQLVMPNENFTFNSLTPNLLQRMMSVVGKKDVGNCVWRLSREKVKSRSCGDLVD</sequence>
<evidence type="ECO:0000313" key="2">
    <source>
        <dbReference type="Proteomes" id="UP000606786"/>
    </source>
</evidence>